<proteinExistence type="inferred from homology"/>
<feature type="region of interest" description="Disordered" evidence="12">
    <location>
        <begin position="1355"/>
        <end position="1413"/>
    </location>
</feature>
<dbReference type="EMBL" id="PDNA01000334">
    <property type="protein sequence ID" value="PGG97084.1"/>
    <property type="molecule type" value="Genomic_DNA"/>
</dbReference>
<feature type="compositionally biased region" description="Polar residues" evidence="12">
    <location>
        <begin position="655"/>
        <end position="665"/>
    </location>
</feature>
<feature type="compositionally biased region" description="Polar residues" evidence="12">
    <location>
        <begin position="578"/>
        <end position="593"/>
    </location>
</feature>
<reference evidence="16 17" key="1">
    <citation type="submission" date="2017-10" db="EMBL/GenBank/DDBJ databases">
        <title>Comparative genomics in systemic dimorphic fungi from Ajellomycetaceae.</title>
        <authorList>
            <person name="Munoz J.F."/>
            <person name="Mcewen J.G."/>
            <person name="Clay O.K."/>
            <person name="Cuomo C.A."/>
        </authorList>
    </citation>
    <scope>NUCLEOTIDE SEQUENCE [LARGE SCALE GENOMIC DNA]</scope>
    <source>
        <strain evidence="16 17">UAMH7299</strain>
    </source>
</reference>
<organism evidence="16 17">
    <name type="scientific">Polytolypa hystricis (strain UAMH7299)</name>
    <dbReference type="NCBI Taxonomy" id="1447883"/>
    <lineage>
        <taxon>Eukaryota</taxon>
        <taxon>Fungi</taxon>
        <taxon>Dikarya</taxon>
        <taxon>Ascomycota</taxon>
        <taxon>Pezizomycotina</taxon>
        <taxon>Eurotiomycetes</taxon>
        <taxon>Eurotiomycetidae</taxon>
        <taxon>Onygenales</taxon>
        <taxon>Onygenales incertae sedis</taxon>
        <taxon>Polytolypa</taxon>
    </lineage>
</organism>
<evidence type="ECO:0000259" key="14">
    <source>
        <dbReference type="Pfam" id="PF11597"/>
    </source>
</evidence>
<keyword evidence="7 11" id="KW-0804">Transcription</keyword>
<evidence type="ECO:0000259" key="15">
    <source>
        <dbReference type="Pfam" id="PF18296"/>
    </source>
</evidence>
<keyword evidence="4 11" id="KW-0678">Repressor</keyword>
<evidence type="ECO:0000256" key="11">
    <source>
        <dbReference type="RuleBase" id="RU364134"/>
    </source>
</evidence>
<feature type="region of interest" description="Disordered" evidence="12">
    <location>
        <begin position="410"/>
        <end position="437"/>
    </location>
</feature>
<keyword evidence="17" id="KW-1185">Reference proteome</keyword>
<feature type="domain" description="Mediator complex subunit Med13 C-terminal" evidence="13">
    <location>
        <begin position="1199"/>
        <end position="1538"/>
    </location>
</feature>
<evidence type="ECO:0000313" key="16">
    <source>
        <dbReference type="EMBL" id="PGG97084.1"/>
    </source>
</evidence>
<feature type="region of interest" description="Disordered" evidence="12">
    <location>
        <begin position="622"/>
        <end position="672"/>
    </location>
</feature>
<evidence type="ECO:0000256" key="10">
    <source>
        <dbReference type="ARBA" id="ARBA00032008"/>
    </source>
</evidence>
<evidence type="ECO:0000256" key="4">
    <source>
        <dbReference type="ARBA" id="ARBA00022491"/>
    </source>
</evidence>
<dbReference type="InterPro" id="IPR041285">
    <property type="entry name" value="MID_MedPIWI"/>
</dbReference>
<evidence type="ECO:0000256" key="3">
    <source>
        <dbReference type="ARBA" id="ARBA00019618"/>
    </source>
</evidence>
<evidence type="ECO:0000256" key="12">
    <source>
        <dbReference type="SAM" id="MobiDB-lite"/>
    </source>
</evidence>
<dbReference type="Pfam" id="PF06333">
    <property type="entry name" value="Med13_C"/>
    <property type="match status" value="1"/>
</dbReference>
<feature type="compositionally biased region" description="Basic and acidic residues" evidence="12">
    <location>
        <begin position="419"/>
        <end position="437"/>
    </location>
</feature>
<feature type="compositionally biased region" description="Low complexity" evidence="12">
    <location>
        <begin position="1388"/>
        <end position="1402"/>
    </location>
</feature>
<dbReference type="InterPro" id="IPR009401">
    <property type="entry name" value="Med13_C"/>
</dbReference>
<evidence type="ECO:0000259" key="13">
    <source>
        <dbReference type="Pfam" id="PF06333"/>
    </source>
</evidence>
<evidence type="ECO:0000256" key="2">
    <source>
        <dbReference type="ARBA" id="ARBA00009354"/>
    </source>
</evidence>
<comment type="similarity">
    <text evidence="2 11">Belongs to the Mediator complex subunit 13 family.</text>
</comment>
<sequence length="1549" mass="169036">MEFPAGALTSFHTIDGFVNLYWRLYISSTLSAPSSQSTTAENTILKCSNELKNCMLTLRSLGCLVSPVSNVFGLWVFSTSSNFDVLGPVYPEQGNLGNNAIVVGSTVFRNVASGVITAAECLKRLAFEPQASLLTTSAMQKQMSDNAFFTAIQRLTSYMSFYEAFISAVAAAIILHLTQQQKAIPLGNRVLFTSLDHNGNGSTTSVPSLGSQSTACLSMLETELTSKGRLLVSFKPISQYSIEQFASCHQSGSNVSIVSGDEKVWLAPNCTLCKFISMEDSETIGPVSKSTANENQPNFRKGQIQRARWKVAVVDCLQKFGLKVDNPDGESWVEVEVRRTPGRNSYNLPLQGDGIKSDASAPRRILWPARLCFKRITSPRQDVTDAIKYFSVEKDDPLQFAEHWINDASSRSQSLEGASGHEPEKQQKDSEKSPIKSEITDMPESLARTINYPDVQVANAVYPTPPGGILGSTIGVLVASEGPTSSTPNAFNSYQQNQNEIGYNENGTASAVFRSDNELVLPTVTPATDLGIGSGLYDTAGDEDLFGELDGENFDSKGITEADFNFFDDPDFADGNASFESNSGSQNILQGNFDSLPPPVPNTSGTSRVGTQQAGLLETPAPTAEAANHEGVTERVGVSPNVGVPEDDKSKMEIDQTSEVSTNVRRQPMSPPLSPVEIRKILFTDSSLATNYFNLPKSGPSNVTDVQHKHKHNHFEPVPFQRDIWSSDKKYTMDGRFWFMPERTKPVASYKLGAYPAAIPTIGLPSRGKKTGFGAMHGRSPGTPEDVVAENIEPSEIRSSDTSSDDSSQNSDSDYQSDSSSSPTWYTGTKRKRGIGEDGESTISSLEKPAPIPDVNDEGLGGDVSALLAIILYDSGSDLLPGYLSSQEDRINPVLAWREDTIQVAQLVVDQITQSSLQHCRNKIQRSGEDEWSSVLQYNPLDGEVMGEMARLDLKTYATLEEPQNTPPPRKDQAPPLRGPAGSIFKLCPPHVRVHRGNKFLEILPPAIGFWETFGLEPLRGEKDIMPFCLHPHGIAEAADAFLERLGLVYSSCNFGKHSRPSNLNGLIPWNANPSGERNYASIMHMLKLTCESLGSALSNLPSSNENIVIYIINPFPFETAIADISSAFLRLFNKYVGDTSRQSFRNLNELGLQIVPLPFVASSESLVVPTQTDYLRLALEVYSRCPPKDGSSDYLGSAPALTIAEPIPRIIPLKLSPDPVSPLEEIRCLHVAYSQSLDQRWVTAAWTDNAGQYQVNLSYCLFEGDLSARRPMSEIREDIWDATREIIEMSQSYWRVVLAKDGPVDPDEAEAWKSLVDTYNQRKTTQVEFTLVSIDTEPGLFFKLPTAQLQLSALGQQQQQQQQTASASGSGTTPVSTPRPSIPSPDPSSAAAAAATPPTDTQPVHSHLYSNPSLESDTDTILIDKSDETWALTLSHRPNTSLTRIPSLSPSLSPSSPPTYRPSLASGYLLRRSGTSDTDGLASLGVNIIRCPPRRIVDIVLKDVLRSYRDLATLARAKGIAHVQGDIKCLPWHIATAVKGQEVLSRIM</sequence>
<dbReference type="PANTHER" id="PTHR48249:SF3">
    <property type="entry name" value="MEDIATOR OF RNA POLYMERASE II TRANSCRIPTION SUBUNIT 13"/>
    <property type="match status" value="1"/>
</dbReference>
<gene>
    <name evidence="16" type="ORF">AJ80_09745</name>
</gene>
<dbReference type="GO" id="GO:0045944">
    <property type="term" value="P:positive regulation of transcription by RNA polymerase II"/>
    <property type="evidence" value="ECO:0007669"/>
    <property type="project" value="TreeGrafter"/>
</dbReference>
<evidence type="ECO:0000256" key="8">
    <source>
        <dbReference type="ARBA" id="ARBA00023242"/>
    </source>
</evidence>
<feature type="region of interest" description="Disordered" evidence="12">
    <location>
        <begin position="761"/>
        <end position="854"/>
    </location>
</feature>
<evidence type="ECO:0000256" key="9">
    <source>
        <dbReference type="ARBA" id="ARBA00025661"/>
    </source>
</evidence>
<evidence type="ECO:0000256" key="1">
    <source>
        <dbReference type="ARBA" id="ARBA00004123"/>
    </source>
</evidence>
<comment type="caution">
    <text evidence="16">The sequence shown here is derived from an EMBL/GenBank/DDBJ whole genome shotgun (WGS) entry which is preliminary data.</text>
</comment>
<dbReference type="GO" id="GO:0016592">
    <property type="term" value="C:mediator complex"/>
    <property type="evidence" value="ECO:0007669"/>
    <property type="project" value="InterPro"/>
</dbReference>
<keyword evidence="5 11" id="KW-0805">Transcription regulation</keyword>
<dbReference type="Pfam" id="PF18296">
    <property type="entry name" value="MID_MedPIWI"/>
    <property type="match status" value="1"/>
</dbReference>
<comment type="subunit">
    <text evidence="11">Component of the SRB8-11 complex, which itself associates with the Mediator complex.</text>
</comment>
<protein>
    <recommendedName>
        <fullName evidence="3 11">Mediator of RNA polymerase II transcription subunit 13</fullName>
    </recommendedName>
    <alternativeName>
        <fullName evidence="10 11">Mediator complex subunit 13</fullName>
    </alternativeName>
</protein>
<keyword evidence="6 11" id="KW-0010">Activator</keyword>
<feature type="compositionally biased region" description="Polar residues" evidence="12">
    <location>
        <begin position="1403"/>
        <end position="1413"/>
    </location>
</feature>
<dbReference type="InterPro" id="IPR021643">
    <property type="entry name" value="Mediator_Med13_N"/>
</dbReference>
<evidence type="ECO:0000256" key="7">
    <source>
        <dbReference type="ARBA" id="ARBA00023163"/>
    </source>
</evidence>
<dbReference type="OrthoDB" id="103819at2759"/>
<evidence type="ECO:0000313" key="17">
    <source>
        <dbReference type="Proteomes" id="UP000224634"/>
    </source>
</evidence>
<comment type="subcellular location">
    <subcellularLocation>
        <location evidence="1 11">Nucleus</location>
    </subcellularLocation>
</comment>
<comment type="function">
    <text evidence="9 11">Component of the SRB8-11 complex. The SRB8-11 complex is a regulatory module of the Mediator complex which is itself involved in regulation of basal and activated RNA polymerase II-dependent transcription. The SRB8-11 complex may be involved in the transcriptional repression of a subset of genes regulated by Mediator. It may inhibit the association of the Mediator complex with RNA polymerase II to form the holoenzyme complex.</text>
</comment>
<feature type="region of interest" description="Disordered" evidence="12">
    <location>
        <begin position="575"/>
        <end position="610"/>
    </location>
</feature>
<evidence type="ECO:0000256" key="5">
    <source>
        <dbReference type="ARBA" id="ARBA00023015"/>
    </source>
</evidence>
<name>A0A2B7WKC0_POLH7</name>
<dbReference type="Proteomes" id="UP000224634">
    <property type="component" value="Unassembled WGS sequence"/>
</dbReference>
<accession>A0A2B7WKC0</accession>
<feature type="domain" description="MID" evidence="15">
    <location>
        <begin position="1023"/>
        <end position="1188"/>
    </location>
</feature>
<feature type="compositionally biased region" description="Low complexity" evidence="12">
    <location>
        <begin position="1355"/>
        <end position="1380"/>
    </location>
</feature>
<keyword evidence="8 11" id="KW-0539">Nucleus</keyword>
<dbReference type="STRING" id="1447883.A0A2B7WKC0"/>
<evidence type="ECO:0000256" key="6">
    <source>
        <dbReference type="ARBA" id="ARBA00023159"/>
    </source>
</evidence>
<dbReference type="PANTHER" id="PTHR48249">
    <property type="entry name" value="MEDIATOR OF RNA POLYMERASE II TRANSCRIPTION SUBUNIT 13"/>
    <property type="match status" value="1"/>
</dbReference>
<dbReference type="Pfam" id="PF11597">
    <property type="entry name" value="Med13_N"/>
    <property type="match status" value="1"/>
</dbReference>
<dbReference type="GO" id="GO:0003713">
    <property type="term" value="F:transcription coactivator activity"/>
    <property type="evidence" value="ECO:0007669"/>
    <property type="project" value="TreeGrafter"/>
</dbReference>
<feature type="compositionally biased region" description="Low complexity" evidence="12">
    <location>
        <begin position="800"/>
        <end position="822"/>
    </location>
</feature>
<dbReference type="InterPro" id="IPR051139">
    <property type="entry name" value="Mediator_complx_sub13"/>
</dbReference>
<feature type="domain" description="Mediator complex subunit Med13 N-terminal" evidence="14">
    <location>
        <begin position="1"/>
        <end position="375"/>
    </location>
</feature>